<proteinExistence type="predicted"/>
<name>A0ABP0PFF8_9DINO</name>
<organism evidence="1 2">
    <name type="scientific">Durusdinium trenchii</name>
    <dbReference type="NCBI Taxonomy" id="1381693"/>
    <lineage>
        <taxon>Eukaryota</taxon>
        <taxon>Sar</taxon>
        <taxon>Alveolata</taxon>
        <taxon>Dinophyceae</taxon>
        <taxon>Suessiales</taxon>
        <taxon>Symbiodiniaceae</taxon>
        <taxon>Durusdinium</taxon>
    </lineage>
</organism>
<evidence type="ECO:0000313" key="2">
    <source>
        <dbReference type="Proteomes" id="UP001642464"/>
    </source>
</evidence>
<accession>A0ABP0PFF8</accession>
<dbReference type="EMBL" id="CAXAMM010035603">
    <property type="protein sequence ID" value="CAK9074549.1"/>
    <property type="molecule type" value="Genomic_DNA"/>
</dbReference>
<reference evidence="1 2" key="1">
    <citation type="submission" date="2024-02" db="EMBL/GenBank/DDBJ databases">
        <authorList>
            <person name="Chen Y."/>
            <person name="Shah S."/>
            <person name="Dougan E. K."/>
            <person name="Thang M."/>
            <person name="Chan C."/>
        </authorList>
    </citation>
    <scope>NUCLEOTIDE SEQUENCE [LARGE SCALE GENOMIC DNA]</scope>
</reference>
<protein>
    <submittedName>
        <fullName evidence="1">LINE-1 retrotransposable element ORF2 protein</fullName>
    </submittedName>
</protein>
<feature type="non-terminal residue" evidence="1">
    <location>
        <position position="1"/>
    </location>
</feature>
<gene>
    <name evidence="1" type="ORF">SCF082_LOCUS36293</name>
</gene>
<comment type="caution">
    <text evidence="1">The sequence shown here is derived from an EMBL/GenBank/DDBJ whole genome shotgun (WGS) entry which is preliminary data.</text>
</comment>
<dbReference type="Proteomes" id="UP001642464">
    <property type="component" value="Unassembled WGS sequence"/>
</dbReference>
<keyword evidence="2" id="KW-1185">Reference proteome</keyword>
<sequence length="503" mass="56451">YSNGTLLQRIRTMQSVWSNLRACLSPYKLKLLALKTLAWPRALYAYAVSVVPVGTQHYRSLRTGAMKGLRANRVGSNPVLHLATQDLQNDPEAWAIIQTFRDTREYRDPGALEAVLGLFADASGELPQNGPVAALWERIQRLGWEISPAGLITDKVGIEQADIAAVQTALRAYGASDQVFIRCMLDGTIFTQRARAKFQPGVTGQCKYCQAKDGFEHRMWQCQHFEECRKDIPSADMAEINALPACARLHGWHLQPAEVEAHFRTLQHPCASEPVGIQREVQPSSKEILHLFLDGTCAFPRDPTRRFAAWAVCLAGTEHTTLDSEILCGGWVSGLVQTSLRAEITAAVKAIKWAVARSRRVHLWSGCQVVVRRLRHLLQGGSVKPMLRMLICGYRYIIGCKTQVMDRLKSLRWSPTVRAESGLQQWAYLRNIQLVDQAAGNINFRRSETFWKSWQAMDAACQKHQRLLGLVWQVALRIAWKVAAQDPGKPRPTPEVQGSSRIE</sequence>
<dbReference type="InterPro" id="IPR036397">
    <property type="entry name" value="RNaseH_sf"/>
</dbReference>
<evidence type="ECO:0000313" key="1">
    <source>
        <dbReference type="EMBL" id="CAK9074549.1"/>
    </source>
</evidence>
<dbReference type="Gene3D" id="3.30.420.10">
    <property type="entry name" value="Ribonuclease H-like superfamily/Ribonuclease H"/>
    <property type="match status" value="1"/>
</dbReference>